<dbReference type="InterPro" id="IPR036691">
    <property type="entry name" value="Endo/exonu/phosph_ase_sf"/>
</dbReference>
<gene>
    <name evidence="2" type="ORF">ACHAWO_008012</name>
</gene>
<evidence type="ECO:0000256" key="1">
    <source>
        <dbReference type="SAM" id="MobiDB-lite"/>
    </source>
</evidence>
<accession>A0ABD3PI36</accession>
<sequence length="1236" mass="141893">MSRVQGQRSTTRQSQLPGTTRYYEPILPSGDELLTRRENDGLFRVAGNNIGMSKMGKYALTVALDIKTTSEFGIDVMALQETRRPWTPENRRQYDTQCRLMFPQGFRNTFSSPPWRFDESDYQAGGTILSANSRAVGRIEQTGSDQLGRVCWMTFRGKRDEGIMIVSGYRTPHKKSDRPGSTTAFTIQWEALRKLGVKDPDPRQRFLDDLSKLIEEKRAEGYRPIIAMDANEDWVNNSHPNEKERLRKFLERNQLIDPFYEKFKTSPRTYERGPSRLDYIFIDPALKDAVRRVGYLGSQEGNMSDHTMCYVDFDSKTLFRGILNRPVDLPSREFLLTQADKVLKFTCILRRLQEEHKIRERVFKLARCFAEHGKTADNVKKYQTIDKEHTELILCAASQAGHKEFGYVRSKLLTEAGQTVILYKALLSSEKRKELWEIQKRADEERVKWIEELAQDRTRALGNENWEAKMLEMKRTAEEQMVNKRLSTVLNGGHTRLTMIQVPTHDWFYSKESKELFHYTEGVFECYPIKPDGTFFPHHTLKVLEKDAIRVRVLELAHNSGFAIEEELPESHLWRDVTDQQEIEDLLLQRNKRHLQQIEKEEGPSTRPPLSELFAGFGINSKVDELLTTGTYTTEHEVSPEMADWMKCVQRSNHEESAPVMGCMTKKQYQESFRKANEKVSSGGSGLHYTLWKAMAAQNDMAEFLCIMISLPFMHGFACERWLHGIDVMLEKKKGVRMIHMLRIIGLIEADFNTALKFYLASQMMQNAERDGLTDAQWGGRKNRSSVDAAMLKLLIFECARIKKVTIADTMYDLVACFDRMKARLSNVIAQRALVDKTSSLPEQQWSRDSRGLSRRDLASSERTYGQVRGDCYVDGEVQGKGDVPSLWGNMSDTLLRAHEMGTSGLILNSPDLTKSIKHHNICFVDDNDGLVSADQTSELPASDAKEKMQHSAQRWNRIVNIPHQTVAFHKTNWSMATWEEKKKGELSMSEEDFGPLHVVDHHGGKAKINYLPPTEPNVGLGYRACPNGDQRFNFGFMKENTIELCNKVAASQFSPNMARKAFFGRLLPKNDYTMRVSYLTPKQCAQLDTIITSTFLPAMKLNRNMPRAVVFGPYKYGGMALPDANTRQSQLHIKYLLQQLRWNKTVANDFLVTLANLQLESGFVTPLFESDHPDLDYIEQGWLSSLRNRCIAMGATLWIEDAWAPRLQRENDVSLMEPLFCRNTLHEKGKILSFV</sequence>
<comment type="caution">
    <text evidence="2">The sequence shown here is derived from an EMBL/GenBank/DDBJ whole genome shotgun (WGS) entry which is preliminary data.</text>
</comment>
<protein>
    <submittedName>
        <fullName evidence="2">Uncharacterized protein</fullName>
    </submittedName>
</protein>
<proteinExistence type="predicted"/>
<organism evidence="2 3">
    <name type="scientific">Cyclotella atomus</name>
    <dbReference type="NCBI Taxonomy" id="382360"/>
    <lineage>
        <taxon>Eukaryota</taxon>
        <taxon>Sar</taxon>
        <taxon>Stramenopiles</taxon>
        <taxon>Ochrophyta</taxon>
        <taxon>Bacillariophyta</taxon>
        <taxon>Coscinodiscophyceae</taxon>
        <taxon>Thalassiosirophycidae</taxon>
        <taxon>Stephanodiscales</taxon>
        <taxon>Stephanodiscaceae</taxon>
        <taxon>Cyclotella</taxon>
    </lineage>
</organism>
<keyword evidence="3" id="KW-1185">Reference proteome</keyword>
<dbReference type="EMBL" id="JALLPJ020000665">
    <property type="protein sequence ID" value="KAL3786120.1"/>
    <property type="molecule type" value="Genomic_DNA"/>
</dbReference>
<dbReference type="Gene3D" id="3.60.10.10">
    <property type="entry name" value="Endonuclease/exonuclease/phosphatase"/>
    <property type="match status" value="1"/>
</dbReference>
<feature type="region of interest" description="Disordered" evidence="1">
    <location>
        <begin position="1"/>
        <end position="24"/>
    </location>
</feature>
<name>A0ABD3PI36_9STRA</name>
<evidence type="ECO:0000313" key="2">
    <source>
        <dbReference type="EMBL" id="KAL3786120.1"/>
    </source>
</evidence>
<dbReference type="SUPFAM" id="SSF56219">
    <property type="entry name" value="DNase I-like"/>
    <property type="match status" value="1"/>
</dbReference>
<reference evidence="2 3" key="1">
    <citation type="submission" date="2024-10" db="EMBL/GenBank/DDBJ databases">
        <title>Updated reference genomes for cyclostephanoid diatoms.</title>
        <authorList>
            <person name="Roberts W.R."/>
            <person name="Alverson A.J."/>
        </authorList>
    </citation>
    <scope>NUCLEOTIDE SEQUENCE [LARGE SCALE GENOMIC DNA]</scope>
    <source>
        <strain evidence="2 3">AJA010-31</strain>
    </source>
</reference>
<evidence type="ECO:0000313" key="3">
    <source>
        <dbReference type="Proteomes" id="UP001530400"/>
    </source>
</evidence>
<feature type="compositionally biased region" description="Polar residues" evidence="1">
    <location>
        <begin position="1"/>
        <end position="18"/>
    </location>
</feature>
<dbReference type="AlphaFoldDB" id="A0ABD3PI36"/>
<dbReference type="Proteomes" id="UP001530400">
    <property type="component" value="Unassembled WGS sequence"/>
</dbReference>